<evidence type="ECO:0000256" key="5">
    <source>
        <dbReference type="ARBA" id="ARBA00022741"/>
    </source>
</evidence>
<keyword evidence="6 9" id="KW-0418">Kinase</keyword>
<comment type="similarity">
    <text evidence="2 9">Belongs to the gluconokinase GntK/GntV family.</text>
</comment>
<dbReference type="GO" id="GO:0005524">
    <property type="term" value="F:ATP binding"/>
    <property type="evidence" value="ECO:0007669"/>
    <property type="project" value="UniProtKB-KW"/>
</dbReference>
<evidence type="ECO:0000256" key="6">
    <source>
        <dbReference type="ARBA" id="ARBA00022777"/>
    </source>
</evidence>
<evidence type="ECO:0000256" key="9">
    <source>
        <dbReference type="RuleBase" id="RU363066"/>
    </source>
</evidence>
<dbReference type="NCBIfam" id="TIGR01313">
    <property type="entry name" value="therm_gnt_kin"/>
    <property type="match status" value="1"/>
</dbReference>
<evidence type="ECO:0000256" key="8">
    <source>
        <dbReference type="ARBA" id="ARBA00048090"/>
    </source>
</evidence>
<dbReference type="InterPro" id="IPR027417">
    <property type="entry name" value="P-loop_NTPase"/>
</dbReference>
<dbReference type="EMBL" id="CP051461">
    <property type="protein sequence ID" value="QJC57670.1"/>
    <property type="molecule type" value="Genomic_DNA"/>
</dbReference>
<keyword evidence="4 9" id="KW-0808">Transferase</keyword>
<protein>
    <recommendedName>
        <fullName evidence="3 9">Gluconokinase</fullName>
        <ecNumber evidence="3 9">2.7.1.12</ecNumber>
    </recommendedName>
</protein>
<evidence type="ECO:0000256" key="2">
    <source>
        <dbReference type="ARBA" id="ARBA00008420"/>
    </source>
</evidence>
<dbReference type="PANTHER" id="PTHR43442">
    <property type="entry name" value="GLUCONOKINASE-RELATED"/>
    <property type="match status" value="1"/>
</dbReference>
<evidence type="ECO:0000256" key="3">
    <source>
        <dbReference type="ARBA" id="ARBA00012054"/>
    </source>
</evidence>
<evidence type="ECO:0000313" key="11">
    <source>
        <dbReference type="Proteomes" id="UP000502041"/>
    </source>
</evidence>
<keyword evidence="7 9" id="KW-0067">ATP-binding</keyword>
<comment type="catalytic activity">
    <reaction evidence="8 9">
        <text>D-gluconate + ATP = 6-phospho-D-gluconate + ADP + H(+)</text>
        <dbReference type="Rhea" id="RHEA:19433"/>
        <dbReference type="ChEBI" id="CHEBI:15378"/>
        <dbReference type="ChEBI" id="CHEBI:18391"/>
        <dbReference type="ChEBI" id="CHEBI:30616"/>
        <dbReference type="ChEBI" id="CHEBI:58759"/>
        <dbReference type="ChEBI" id="CHEBI:456216"/>
        <dbReference type="EC" id="2.7.1.12"/>
    </reaction>
</comment>
<dbReference type="SUPFAM" id="SSF52540">
    <property type="entry name" value="P-loop containing nucleoside triphosphate hydrolases"/>
    <property type="match status" value="1"/>
</dbReference>
<dbReference type="GO" id="GO:0005737">
    <property type="term" value="C:cytoplasm"/>
    <property type="evidence" value="ECO:0007669"/>
    <property type="project" value="TreeGrafter"/>
</dbReference>
<dbReference type="PANTHER" id="PTHR43442:SF3">
    <property type="entry name" value="GLUCONOKINASE-RELATED"/>
    <property type="match status" value="1"/>
</dbReference>
<gene>
    <name evidence="10" type="ORF">HC248_03000</name>
</gene>
<sequence>MNHDHQGVFCPAPSEPVAGPSSAFWVVVMGVSGCGKSAVAQLLAQTLGLPLIEGDDFHPPSNIDKMQRGIALADADRADWLLILGAELARCCDGAVLTCSALKRSYRNTLRSAVTDLRFVHLAISPAESLKRVAQRPGHFYPPSLVASQFEALQDPAGEPGVLCLAGDAALATLVQQAHVWLGRTNATCAE</sequence>
<evidence type="ECO:0000256" key="4">
    <source>
        <dbReference type="ARBA" id="ARBA00022679"/>
    </source>
</evidence>
<evidence type="ECO:0000256" key="7">
    <source>
        <dbReference type="ARBA" id="ARBA00022840"/>
    </source>
</evidence>
<keyword evidence="11" id="KW-1185">Reference proteome</keyword>
<dbReference type="CDD" id="cd02021">
    <property type="entry name" value="GntK"/>
    <property type="match status" value="1"/>
</dbReference>
<reference evidence="10 11" key="1">
    <citation type="submission" date="2020-04" db="EMBL/GenBank/DDBJ databases">
        <title>Complete genome of a Psychrophilic, Marine, Gas Vacuolate Bacterium Polaromonas vacuolata KCTC 22033T.</title>
        <authorList>
            <person name="Hwang K."/>
            <person name="Kim K.M."/>
        </authorList>
    </citation>
    <scope>NUCLEOTIDE SEQUENCE [LARGE SCALE GENOMIC DNA]</scope>
    <source>
        <strain evidence="10 11">KCTC 22033</strain>
    </source>
</reference>
<evidence type="ECO:0000256" key="1">
    <source>
        <dbReference type="ARBA" id="ARBA00004761"/>
    </source>
</evidence>
<dbReference type="Proteomes" id="UP000502041">
    <property type="component" value="Chromosome"/>
</dbReference>
<dbReference type="RefSeq" id="WP_168923153.1">
    <property type="nucleotide sequence ID" value="NZ_CP051461.1"/>
</dbReference>
<dbReference type="InterPro" id="IPR006001">
    <property type="entry name" value="Therm_gnt_kin"/>
</dbReference>
<evidence type="ECO:0000313" key="10">
    <source>
        <dbReference type="EMBL" id="QJC57670.1"/>
    </source>
</evidence>
<organism evidence="10 11">
    <name type="scientific">Polaromonas vacuolata</name>
    <dbReference type="NCBI Taxonomy" id="37448"/>
    <lineage>
        <taxon>Bacteria</taxon>
        <taxon>Pseudomonadati</taxon>
        <taxon>Pseudomonadota</taxon>
        <taxon>Betaproteobacteria</taxon>
        <taxon>Burkholderiales</taxon>
        <taxon>Comamonadaceae</taxon>
        <taxon>Polaromonas</taxon>
    </lineage>
</organism>
<dbReference type="GO" id="GO:0046316">
    <property type="term" value="F:gluconokinase activity"/>
    <property type="evidence" value="ECO:0007669"/>
    <property type="project" value="UniProtKB-EC"/>
</dbReference>
<dbReference type="AlphaFoldDB" id="A0A6H2HCW2"/>
<comment type="pathway">
    <text evidence="1">Carbohydrate acid metabolism.</text>
</comment>
<keyword evidence="5 9" id="KW-0547">Nucleotide-binding</keyword>
<accession>A0A6H2HCW2</accession>
<dbReference type="Gene3D" id="3.40.50.300">
    <property type="entry name" value="P-loop containing nucleotide triphosphate hydrolases"/>
    <property type="match status" value="1"/>
</dbReference>
<dbReference type="GO" id="GO:0005975">
    <property type="term" value="P:carbohydrate metabolic process"/>
    <property type="evidence" value="ECO:0007669"/>
    <property type="project" value="InterPro"/>
</dbReference>
<dbReference type="KEGG" id="pvac:HC248_03000"/>
<dbReference type="EC" id="2.7.1.12" evidence="3 9"/>
<proteinExistence type="inferred from homology"/>
<name>A0A6H2HCW2_9BURK</name>